<reference evidence="5" key="1">
    <citation type="submission" date="2025-08" db="UniProtKB">
        <authorList>
            <consortium name="RefSeq"/>
        </authorList>
    </citation>
    <scope>IDENTIFICATION</scope>
</reference>
<gene>
    <name evidence="5" type="primary">LOC110973349</name>
</gene>
<dbReference type="PANTHER" id="PTHR46229:SF2">
    <property type="entry name" value="BOLA-LIKE PROTEIN 1"/>
    <property type="match status" value="1"/>
</dbReference>
<dbReference type="InterPro" id="IPR002634">
    <property type="entry name" value="BolA"/>
</dbReference>
<keyword evidence="4" id="KW-1185">Reference proteome</keyword>
<accession>A0A8B7XIL7</accession>
<dbReference type="GO" id="GO:0005739">
    <property type="term" value="C:mitochondrion"/>
    <property type="evidence" value="ECO:0007669"/>
    <property type="project" value="TreeGrafter"/>
</dbReference>
<organism evidence="4 5">
    <name type="scientific">Acanthaster planci</name>
    <name type="common">Crown-of-thorns starfish</name>
    <dbReference type="NCBI Taxonomy" id="133434"/>
    <lineage>
        <taxon>Eukaryota</taxon>
        <taxon>Metazoa</taxon>
        <taxon>Echinodermata</taxon>
        <taxon>Eleutherozoa</taxon>
        <taxon>Asterozoa</taxon>
        <taxon>Asteroidea</taxon>
        <taxon>Valvatacea</taxon>
        <taxon>Valvatida</taxon>
        <taxon>Acanthasteridae</taxon>
        <taxon>Acanthaster</taxon>
    </lineage>
</organism>
<evidence type="ECO:0000256" key="1">
    <source>
        <dbReference type="ARBA" id="ARBA00005578"/>
    </source>
</evidence>
<evidence type="ECO:0000256" key="3">
    <source>
        <dbReference type="SAM" id="MobiDB-lite"/>
    </source>
</evidence>
<proteinExistence type="inferred from homology"/>
<protein>
    <submittedName>
        <fullName evidence="5">BolA-like protein 1 isoform X1</fullName>
    </submittedName>
</protein>
<evidence type="ECO:0000313" key="4">
    <source>
        <dbReference type="Proteomes" id="UP000694845"/>
    </source>
</evidence>
<dbReference type="AlphaFoldDB" id="A0A8B7XIL7"/>
<evidence type="ECO:0000313" key="5">
    <source>
        <dbReference type="RefSeq" id="XP_022079780.1"/>
    </source>
</evidence>
<dbReference type="Proteomes" id="UP000694845">
    <property type="component" value="Unplaced"/>
</dbReference>
<name>A0A8B7XIL7_ACAPL</name>
<feature type="compositionally biased region" description="Polar residues" evidence="3">
    <location>
        <begin position="130"/>
        <end position="140"/>
    </location>
</feature>
<feature type="region of interest" description="Disordered" evidence="3">
    <location>
        <begin position="130"/>
        <end position="159"/>
    </location>
</feature>
<comment type="similarity">
    <text evidence="1 2">Belongs to the BolA/IbaG family.</text>
</comment>
<dbReference type="SUPFAM" id="SSF82657">
    <property type="entry name" value="BolA-like"/>
    <property type="match status" value="1"/>
</dbReference>
<evidence type="ECO:0000256" key="2">
    <source>
        <dbReference type="RuleBase" id="RU003860"/>
    </source>
</evidence>
<dbReference type="Gene3D" id="3.30.300.90">
    <property type="entry name" value="BolA-like"/>
    <property type="match status" value="1"/>
</dbReference>
<dbReference type="OrthoDB" id="4983at2759"/>
<dbReference type="RefSeq" id="XP_022079780.1">
    <property type="nucleotide sequence ID" value="XM_022224088.1"/>
</dbReference>
<dbReference type="GeneID" id="110973349"/>
<dbReference type="KEGG" id="aplc:110973349"/>
<dbReference type="FunFam" id="3.30.300.90:FF:000001">
    <property type="entry name" value="Transcriptional regulator BolA"/>
    <property type="match status" value="1"/>
</dbReference>
<dbReference type="InterPro" id="IPR036065">
    <property type="entry name" value="BolA-like_sf"/>
</dbReference>
<dbReference type="GO" id="GO:1990229">
    <property type="term" value="C:iron-sulfur cluster assembly complex"/>
    <property type="evidence" value="ECO:0007669"/>
    <property type="project" value="UniProtKB-ARBA"/>
</dbReference>
<dbReference type="PANTHER" id="PTHR46229">
    <property type="entry name" value="BOLA TRANSCRIPTION REGULATOR"/>
    <property type="match status" value="1"/>
</dbReference>
<sequence length="159" mass="17922">MASHLHITSRLNSAVRTFSRALNRSSFWRGAGLMQSVVFRPVTMATDRPVEANIRRKLTEMFQPVHLDVINESSMHNVPRGSETHFKVVVISERFDKESLIKRHRLVNEALKDELDGPVHALSIQAKTPAQWNQNASVSKSPPCLGGMAREQAQKDQAR</sequence>
<dbReference type="Pfam" id="PF01722">
    <property type="entry name" value="BolA"/>
    <property type="match status" value="1"/>
</dbReference>
<dbReference type="InterPro" id="IPR050961">
    <property type="entry name" value="BolA/IbaG_stress_morph_reg"/>
</dbReference>